<evidence type="ECO:0000256" key="2">
    <source>
        <dbReference type="ARBA" id="ARBA00022448"/>
    </source>
</evidence>
<dbReference type="RefSeq" id="WP_379706389.1">
    <property type="nucleotide sequence ID" value="NZ_JBHSCZ010000001.1"/>
</dbReference>
<evidence type="ECO:0000256" key="6">
    <source>
        <dbReference type="RuleBase" id="RU000477"/>
    </source>
</evidence>
<feature type="transmembrane region" description="Helical" evidence="7">
    <location>
        <begin position="147"/>
        <end position="169"/>
    </location>
</feature>
<dbReference type="InterPro" id="IPR023271">
    <property type="entry name" value="Aquaporin-like"/>
</dbReference>
<dbReference type="PRINTS" id="PR00783">
    <property type="entry name" value="MINTRINSICP"/>
</dbReference>
<keyword evidence="2 6" id="KW-0813">Transport</keyword>
<protein>
    <submittedName>
        <fullName evidence="8">MIP/aquaporin family protein</fullName>
    </submittedName>
</protein>
<comment type="subcellular location">
    <subcellularLocation>
        <location evidence="1">Membrane</location>
        <topology evidence="1">Multi-pass membrane protein</topology>
    </subcellularLocation>
</comment>
<dbReference type="PANTHER" id="PTHR45724:SF27">
    <property type="entry name" value="AQUAPORIN NIP2-1-RELATED"/>
    <property type="match status" value="1"/>
</dbReference>
<dbReference type="InterPro" id="IPR034294">
    <property type="entry name" value="Aquaporin_transptr"/>
</dbReference>
<name>A0ABV8QMV7_9BACT</name>
<dbReference type="EMBL" id="JBHSCZ010000001">
    <property type="protein sequence ID" value="MFC4261650.1"/>
    <property type="molecule type" value="Genomic_DNA"/>
</dbReference>
<dbReference type="Pfam" id="PF00230">
    <property type="entry name" value="MIP"/>
    <property type="match status" value="1"/>
</dbReference>
<sequence length="215" mass="22909">MKKYISEFLCTYFLVFIGTGSVIVNEQTNGAVGLVGIALSFGFIVVCMIYSFGNVSGAHMNPAVSIALACIKKMPLSDLLPYIISQFVGGIAASITLKILFPTNDMLGATLPSGTVLQSFIMEFIATFLLMTVIVNVALSSNNNKQLAGIVIGLCVIVIVFVAGPISGGSVNPIRSLAPAIVGGHYQCWWLYTVAPILGTISASYLYTYLLHQQK</sequence>
<keyword evidence="3 6" id="KW-0812">Transmembrane</keyword>
<evidence type="ECO:0000313" key="8">
    <source>
        <dbReference type="EMBL" id="MFC4261650.1"/>
    </source>
</evidence>
<evidence type="ECO:0000256" key="5">
    <source>
        <dbReference type="ARBA" id="ARBA00023136"/>
    </source>
</evidence>
<dbReference type="Proteomes" id="UP001595907">
    <property type="component" value="Unassembled WGS sequence"/>
</dbReference>
<comment type="similarity">
    <text evidence="6">Belongs to the MIP/aquaporin (TC 1.A.8) family.</text>
</comment>
<keyword evidence="9" id="KW-1185">Reference proteome</keyword>
<feature type="transmembrane region" description="Helical" evidence="7">
    <location>
        <begin position="7"/>
        <end position="24"/>
    </location>
</feature>
<feature type="transmembrane region" description="Helical" evidence="7">
    <location>
        <begin position="189"/>
        <end position="210"/>
    </location>
</feature>
<evidence type="ECO:0000256" key="1">
    <source>
        <dbReference type="ARBA" id="ARBA00004141"/>
    </source>
</evidence>
<evidence type="ECO:0000256" key="4">
    <source>
        <dbReference type="ARBA" id="ARBA00022989"/>
    </source>
</evidence>
<dbReference type="Gene3D" id="1.20.1080.10">
    <property type="entry name" value="Glycerol uptake facilitator protein"/>
    <property type="match status" value="1"/>
</dbReference>
<reference evidence="9" key="1">
    <citation type="journal article" date="2019" name="Int. J. Syst. Evol. Microbiol.">
        <title>The Global Catalogue of Microorganisms (GCM) 10K type strain sequencing project: providing services to taxonomists for standard genome sequencing and annotation.</title>
        <authorList>
            <consortium name="The Broad Institute Genomics Platform"/>
            <consortium name="The Broad Institute Genome Sequencing Center for Infectious Disease"/>
            <person name="Wu L."/>
            <person name="Ma J."/>
        </authorList>
    </citation>
    <scope>NUCLEOTIDE SEQUENCE [LARGE SCALE GENOMIC DNA]</scope>
    <source>
        <strain evidence="9">CECT 8289</strain>
    </source>
</reference>
<dbReference type="InterPro" id="IPR022357">
    <property type="entry name" value="MIP_CS"/>
</dbReference>
<dbReference type="PANTHER" id="PTHR45724">
    <property type="entry name" value="AQUAPORIN NIP2-1"/>
    <property type="match status" value="1"/>
</dbReference>
<dbReference type="InterPro" id="IPR000425">
    <property type="entry name" value="MIP"/>
</dbReference>
<evidence type="ECO:0000256" key="7">
    <source>
        <dbReference type="SAM" id="Phobius"/>
    </source>
</evidence>
<feature type="transmembrane region" description="Helical" evidence="7">
    <location>
        <begin position="30"/>
        <end position="52"/>
    </location>
</feature>
<organism evidence="8 9">
    <name type="scientific">Ferruginibacter yonginensis</name>
    <dbReference type="NCBI Taxonomy" id="1310416"/>
    <lineage>
        <taxon>Bacteria</taxon>
        <taxon>Pseudomonadati</taxon>
        <taxon>Bacteroidota</taxon>
        <taxon>Chitinophagia</taxon>
        <taxon>Chitinophagales</taxon>
        <taxon>Chitinophagaceae</taxon>
        <taxon>Ferruginibacter</taxon>
    </lineage>
</organism>
<evidence type="ECO:0000313" key="9">
    <source>
        <dbReference type="Proteomes" id="UP001595907"/>
    </source>
</evidence>
<keyword evidence="4 7" id="KW-1133">Transmembrane helix</keyword>
<accession>A0ABV8QMV7</accession>
<proteinExistence type="inferred from homology"/>
<feature type="transmembrane region" description="Helical" evidence="7">
    <location>
        <begin position="79"/>
        <end position="100"/>
    </location>
</feature>
<feature type="transmembrane region" description="Helical" evidence="7">
    <location>
        <begin position="120"/>
        <end position="140"/>
    </location>
</feature>
<dbReference type="SUPFAM" id="SSF81338">
    <property type="entry name" value="Aquaporin-like"/>
    <property type="match status" value="1"/>
</dbReference>
<keyword evidence="5 7" id="KW-0472">Membrane</keyword>
<evidence type="ECO:0000256" key="3">
    <source>
        <dbReference type="ARBA" id="ARBA00022692"/>
    </source>
</evidence>
<gene>
    <name evidence="8" type="ORF">ACFOWM_02060</name>
</gene>
<comment type="caution">
    <text evidence="8">The sequence shown here is derived from an EMBL/GenBank/DDBJ whole genome shotgun (WGS) entry which is preliminary data.</text>
</comment>
<dbReference type="PROSITE" id="PS00221">
    <property type="entry name" value="MIP"/>
    <property type="match status" value="1"/>
</dbReference>